<evidence type="ECO:0000313" key="1">
    <source>
        <dbReference type="EMBL" id="AWB49691.1"/>
    </source>
</evidence>
<name>A0A2S0UPH3_9RHOB</name>
<gene>
    <name evidence="1" type="ORF">HYN69_15330</name>
</gene>
<dbReference type="Proteomes" id="UP000244496">
    <property type="component" value="Chromosome"/>
</dbReference>
<accession>A0A2S0UPH3</accession>
<reference evidence="1 2" key="1">
    <citation type="submission" date="2018-04" db="EMBL/GenBank/DDBJ databases">
        <title>Genome sequencing of Gemmobacter.</title>
        <authorList>
            <person name="Yi H."/>
            <person name="Baek M.-G."/>
        </authorList>
    </citation>
    <scope>NUCLEOTIDE SEQUENCE [LARGE SCALE GENOMIC DNA]</scope>
    <source>
        <strain evidence="1 2">HYN0069</strain>
    </source>
</reference>
<dbReference type="AlphaFoldDB" id="A0A2S0UPH3"/>
<dbReference type="KEGG" id="geh:HYN69_15330"/>
<proteinExistence type="predicted"/>
<keyword evidence="2" id="KW-1185">Reference proteome</keyword>
<evidence type="ECO:0008006" key="3">
    <source>
        <dbReference type="Google" id="ProtNLM"/>
    </source>
</evidence>
<organism evidence="1 2">
    <name type="scientific">Paragemmobacter aquarius</name>
    <dbReference type="NCBI Taxonomy" id="2169400"/>
    <lineage>
        <taxon>Bacteria</taxon>
        <taxon>Pseudomonadati</taxon>
        <taxon>Pseudomonadota</taxon>
        <taxon>Alphaproteobacteria</taxon>
        <taxon>Rhodobacterales</taxon>
        <taxon>Paracoccaceae</taxon>
        <taxon>Paragemmobacter</taxon>
    </lineage>
</organism>
<sequence length="152" mass="16350">MTSAPRATATVTLRPPQASRSNGLVAAILSDRPAPIAEAARAAGIACDCATAETLWLLPYNAPRILFLDLPVAGVTPRRLALLLRQLCRANPDMVIAALAPPQGLPCDIEVEALTEDALSDAFAEARHFLRPVPNRRSLFFPTTPKRASLFR</sequence>
<evidence type="ECO:0000313" key="2">
    <source>
        <dbReference type="Proteomes" id="UP000244496"/>
    </source>
</evidence>
<dbReference type="EMBL" id="CP028918">
    <property type="protein sequence ID" value="AWB49691.1"/>
    <property type="molecule type" value="Genomic_DNA"/>
</dbReference>
<protein>
    <recommendedName>
        <fullName evidence="3">Response regulatory domain-containing protein</fullName>
    </recommendedName>
</protein>
<dbReference type="RefSeq" id="WP_108436508.1">
    <property type="nucleotide sequence ID" value="NZ_CP028918.1"/>
</dbReference>